<keyword evidence="9" id="KW-1185">Reference proteome</keyword>
<sequence>MGDLQHRVYPVLQMEANNKKTSPAHGKTEHLPTQRPFPPPATVDNKKTPPGRGKTEHLPTQRPVPPPATTVDSKTSPVAREKTLQQLPIQRPLPPPLMMVRNKKRNLCCRLFCWCLSLLIIALISLAVAITVIYFVFLPKLPQYEVNSLRVSNLGINLDLSLSALFKVEITARNPNKKIGIYYEKGGRLQVWYTKTKLCEGPIPKFYQGHRNVTRLNVDLTGRAQFGNTVLSALQQQQQTGRVPLDLKVDAPVSVKLGKLKLKKVRILGNCKLVVDSLSTNNRINIKASDCKFKLKL</sequence>
<gene>
    <name evidence="8" type="ORF">Bca52824_031092</name>
</gene>
<comment type="caution">
    <text evidence="8">The sequence shown here is derived from an EMBL/GenBank/DDBJ whole genome shotgun (WGS) entry which is preliminary data.</text>
</comment>
<feature type="transmembrane region" description="Helical" evidence="6">
    <location>
        <begin position="111"/>
        <end position="137"/>
    </location>
</feature>
<proteinExistence type="predicted"/>
<dbReference type="InterPro" id="IPR044839">
    <property type="entry name" value="NDR1-like"/>
</dbReference>
<dbReference type="GO" id="GO:0098542">
    <property type="term" value="P:defense response to other organism"/>
    <property type="evidence" value="ECO:0007669"/>
    <property type="project" value="InterPro"/>
</dbReference>
<evidence type="ECO:0000259" key="7">
    <source>
        <dbReference type="Pfam" id="PF03168"/>
    </source>
</evidence>
<dbReference type="OrthoDB" id="1917746at2759"/>
<evidence type="ECO:0000313" key="9">
    <source>
        <dbReference type="Proteomes" id="UP000886595"/>
    </source>
</evidence>
<evidence type="ECO:0000256" key="2">
    <source>
        <dbReference type="ARBA" id="ARBA00022692"/>
    </source>
</evidence>
<keyword evidence="4 6" id="KW-0472">Membrane</keyword>
<dbReference type="PANTHER" id="PTHR31234">
    <property type="entry name" value="LATE EMBRYOGENESIS ABUNDANT (LEA) HYDROXYPROLINE-RICH GLYCOPROTEIN FAMILY"/>
    <property type="match status" value="1"/>
</dbReference>
<dbReference type="InterPro" id="IPR004864">
    <property type="entry name" value="LEA_2"/>
</dbReference>
<comment type="subcellular location">
    <subcellularLocation>
        <location evidence="1">Membrane</location>
        <topology evidence="1">Single-pass membrane protein</topology>
    </subcellularLocation>
</comment>
<evidence type="ECO:0000256" key="6">
    <source>
        <dbReference type="SAM" id="Phobius"/>
    </source>
</evidence>
<name>A0A8X7SA24_BRACI</name>
<dbReference type="PANTHER" id="PTHR31234:SF72">
    <property type="entry name" value="NDR1_HIN1-LIKE PROTEIN 6"/>
    <property type="match status" value="1"/>
</dbReference>
<dbReference type="AlphaFoldDB" id="A0A8X7SA24"/>
<dbReference type="Pfam" id="PF03168">
    <property type="entry name" value="LEA_2"/>
    <property type="match status" value="1"/>
</dbReference>
<dbReference type="GO" id="GO:0005886">
    <property type="term" value="C:plasma membrane"/>
    <property type="evidence" value="ECO:0007669"/>
    <property type="project" value="TreeGrafter"/>
</dbReference>
<evidence type="ECO:0000256" key="4">
    <source>
        <dbReference type="ARBA" id="ARBA00023136"/>
    </source>
</evidence>
<evidence type="ECO:0000256" key="1">
    <source>
        <dbReference type="ARBA" id="ARBA00004167"/>
    </source>
</evidence>
<accession>A0A8X7SA24</accession>
<evidence type="ECO:0000256" key="3">
    <source>
        <dbReference type="ARBA" id="ARBA00022989"/>
    </source>
</evidence>
<keyword evidence="2 6" id="KW-0812">Transmembrane</keyword>
<organism evidence="8 9">
    <name type="scientific">Brassica carinata</name>
    <name type="common">Ethiopian mustard</name>
    <name type="synonym">Abyssinian cabbage</name>
    <dbReference type="NCBI Taxonomy" id="52824"/>
    <lineage>
        <taxon>Eukaryota</taxon>
        <taxon>Viridiplantae</taxon>
        <taxon>Streptophyta</taxon>
        <taxon>Embryophyta</taxon>
        <taxon>Tracheophyta</taxon>
        <taxon>Spermatophyta</taxon>
        <taxon>Magnoliopsida</taxon>
        <taxon>eudicotyledons</taxon>
        <taxon>Gunneridae</taxon>
        <taxon>Pentapetalae</taxon>
        <taxon>rosids</taxon>
        <taxon>malvids</taxon>
        <taxon>Brassicales</taxon>
        <taxon>Brassicaceae</taxon>
        <taxon>Brassiceae</taxon>
        <taxon>Brassica</taxon>
    </lineage>
</organism>
<evidence type="ECO:0000313" key="8">
    <source>
        <dbReference type="EMBL" id="KAG2302441.1"/>
    </source>
</evidence>
<feature type="domain" description="Late embryogenesis abundant protein LEA-2 subgroup" evidence="7">
    <location>
        <begin position="170"/>
        <end position="267"/>
    </location>
</feature>
<dbReference type="Proteomes" id="UP000886595">
    <property type="component" value="Unassembled WGS sequence"/>
</dbReference>
<reference evidence="8 9" key="1">
    <citation type="submission" date="2020-02" db="EMBL/GenBank/DDBJ databases">
        <authorList>
            <person name="Ma Q."/>
            <person name="Huang Y."/>
            <person name="Song X."/>
            <person name="Pei D."/>
        </authorList>
    </citation>
    <scope>NUCLEOTIDE SEQUENCE [LARGE SCALE GENOMIC DNA]</scope>
    <source>
        <strain evidence="8">Sxm20200214</strain>
        <tissue evidence="8">Leaf</tissue>
    </source>
</reference>
<protein>
    <recommendedName>
        <fullName evidence="7">Late embryogenesis abundant protein LEA-2 subgroup domain-containing protein</fullName>
    </recommendedName>
</protein>
<feature type="region of interest" description="Disordered" evidence="5">
    <location>
        <begin position="1"/>
        <end position="78"/>
    </location>
</feature>
<evidence type="ECO:0000256" key="5">
    <source>
        <dbReference type="SAM" id="MobiDB-lite"/>
    </source>
</evidence>
<keyword evidence="3 6" id="KW-1133">Transmembrane helix</keyword>
<dbReference type="EMBL" id="JAAMPC010000007">
    <property type="protein sequence ID" value="KAG2302441.1"/>
    <property type="molecule type" value="Genomic_DNA"/>
</dbReference>